<dbReference type="FunCoup" id="G8Y1B1">
    <property type="interactions" value="760"/>
</dbReference>
<dbReference type="InterPro" id="IPR000092">
    <property type="entry name" value="Polyprenyl_synt"/>
</dbReference>
<dbReference type="EMBL" id="FO082046">
    <property type="protein sequence ID" value="CCE86614.1"/>
    <property type="molecule type" value="Genomic_DNA"/>
</dbReference>
<evidence type="ECO:0000256" key="2">
    <source>
        <dbReference type="ARBA" id="ARBA00022723"/>
    </source>
</evidence>
<dbReference type="PANTHER" id="PTHR12001:SF44">
    <property type="entry name" value="GERANYLGERANYL PYROPHOSPHATE SYNTHASE"/>
    <property type="match status" value="1"/>
</dbReference>
<dbReference type="OrthoDB" id="6921389at2759"/>
<dbReference type="PANTHER" id="PTHR12001">
    <property type="entry name" value="GERANYLGERANYL PYROPHOSPHATE SYNTHASE"/>
    <property type="match status" value="1"/>
</dbReference>
<evidence type="ECO:0000313" key="5">
    <source>
        <dbReference type="EMBL" id="CCE86614.1"/>
    </source>
</evidence>
<dbReference type="InterPro" id="IPR033749">
    <property type="entry name" value="Polyprenyl_synt_CS"/>
</dbReference>
<proteinExistence type="inferred from homology"/>
<dbReference type="AlphaFoldDB" id="G8Y1B1"/>
<gene>
    <name evidence="5" type="primary">Piso0_005114</name>
    <name evidence="5" type="ORF">GNLVRS01_PISO0N08109g</name>
</gene>
<dbReference type="InParanoid" id="G8Y1B1"/>
<organism evidence="5 6">
    <name type="scientific">Pichia sorbitophila (strain ATCC MYA-4447 / BCRC 22081 / CBS 7064 / NBRC 10061 / NRRL Y-12695)</name>
    <name type="common">Hybrid yeast</name>
    <dbReference type="NCBI Taxonomy" id="559304"/>
    <lineage>
        <taxon>Eukaryota</taxon>
        <taxon>Fungi</taxon>
        <taxon>Dikarya</taxon>
        <taxon>Ascomycota</taxon>
        <taxon>Saccharomycotina</taxon>
        <taxon>Pichiomycetes</taxon>
        <taxon>Debaryomycetaceae</taxon>
        <taxon>Millerozyma</taxon>
    </lineage>
</organism>
<dbReference type="eggNOG" id="KOG0777">
    <property type="taxonomic scope" value="Eukaryota"/>
</dbReference>
<dbReference type="HOGENOM" id="CLU_014015_6_0_1"/>
<dbReference type="STRING" id="559304.G8Y1B1"/>
<dbReference type="Proteomes" id="UP000005222">
    <property type="component" value="Chromosome N"/>
</dbReference>
<dbReference type="Pfam" id="PF00348">
    <property type="entry name" value="polyprenyl_synt"/>
    <property type="match status" value="1"/>
</dbReference>
<protein>
    <submittedName>
        <fullName evidence="5">Piso0_005114 protein</fullName>
    </submittedName>
</protein>
<dbReference type="GO" id="GO:0008299">
    <property type="term" value="P:isoprenoid biosynthetic process"/>
    <property type="evidence" value="ECO:0007669"/>
    <property type="project" value="InterPro"/>
</dbReference>
<dbReference type="SFLD" id="SFLDS00005">
    <property type="entry name" value="Isoprenoid_Synthase_Type_I"/>
    <property type="match status" value="1"/>
</dbReference>
<accession>G8Y1B1</accession>
<keyword evidence="3" id="KW-0460">Magnesium</keyword>
<evidence type="ECO:0000256" key="3">
    <source>
        <dbReference type="ARBA" id="ARBA00022842"/>
    </source>
</evidence>
<dbReference type="PROSITE" id="PS00444">
    <property type="entry name" value="POLYPRENYL_SYNTHASE_2"/>
    <property type="match status" value="1"/>
</dbReference>
<keyword evidence="6" id="KW-1185">Reference proteome</keyword>
<evidence type="ECO:0000256" key="4">
    <source>
        <dbReference type="RuleBase" id="RU004466"/>
    </source>
</evidence>
<dbReference type="OMA" id="CAFLEML"/>
<keyword evidence="1 4" id="KW-0808">Transferase</keyword>
<dbReference type="SUPFAM" id="SSF48576">
    <property type="entry name" value="Terpenoid synthases"/>
    <property type="match status" value="1"/>
</dbReference>
<dbReference type="PROSITE" id="PS00723">
    <property type="entry name" value="POLYPRENYL_SYNTHASE_1"/>
    <property type="match status" value="1"/>
</dbReference>
<dbReference type="GO" id="GO:0004659">
    <property type="term" value="F:prenyltransferase activity"/>
    <property type="evidence" value="ECO:0007669"/>
    <property type="project" value="InterPro"/>
</dbReference>
<keyword evidence="2" id="KW-0479">Metal-binding</keyword>
<dbReference type="GO" id="GO:0046872">
    <property type="term" value="F:metal ion binding"/>
    <property type="evidence" value="ECO:0007669"/>
    <property type="project" value="UniProtKB-KW"/>
</dbReference>
<evidence type="ECO:0000256" key="1">
    <source>
        <dbReference type="ARBA" id="ARBA00022679"/>
    </source>
</evidence>
<sequence>MNIDDIISKTGSSEPRSNILKPYKYLEAIPSNNNNIRNTLLHGFNELYFKIKNGEIINKVGEVISILHQSSLLIDDIEDSSDYRRGYETAHRKFGVPLTINCGNLMYFVAIDKALALPSMYRSYINEAVNTEGLGYNVSLIISQEMLNLHHGQGLDLYWREMLPPLNELPSIEEYLGMIMNKTGGLFRLSVRLLELLSPAFDGDSVIPLANLLGILYQVRDDYLNIVDSKYAHIKGFVGDDLIEGKLSLPILHCLLTTQENSPVYTLLYDLKTSTERKEQSSLLSSAIKFMVESSKSMEYTHSLIKEYSSKAITMIENDARVTNPNESFLAKAIINLSSV</sequence>
<dbReference type="Gene3D" id="1.10.600.10">
    <property type="entry name" value="Farnesyl Diphosphate Synthase"/>
    <property type="match status" value="1"/>
</dbReference>
<evidence type="ECO:0000313" key="6">
    <source>
        <dbReference type="Proteomes" id="UP000005222"/>
    </source>
</evidence>
<name>G8Y1B1_PICSO</name>
<reference evidence="5 6" key="1">
    <citation type="journal article" date="2012" name="G3 (Bethesda)">
        <title>Pichia sorbitophila, an interspecies yeast hybrid reveals early steps of genome resolution following polyploidization.</title>
        <authorList>
            <person name="Leh Louis V."/>
            <person name="Despons L."/>
            <person name="Friedrich A."/>
            <person name="Martin T."/>
            <person name="Durrens P."/>
            <person name="Casaregola S."/>
            <person name="Neuveglise C."/>
            <person name="Fairhead C."/>
            <person name="Marck C."/>
            <person name="Cruz J.A."/>
            <person name="Straub M.L."/>
            <person name="Kugler V."/>
            <person name="Sacerdot C."/>
            <person name="Uzunov Z."/>
            <person name="Thierry A."/>
            <person name="Weiss S."/>
            <person name="Bleykasten C."/>
            <person name="De Montigny J."/>
            <person name="Jacques N."/>
            <person name="Jung P."/>
            <person name="Lemaire M."/>
            <person name="Mallet S."/>
            <person name="Morel G."/>
            <person name="Richard G.F."/>
            <person name="Sarkar A."/>
            <person name="Savel G."/>
            <person name="Schacherer J."/>
            <person name="Seret M.L."/>
            <person name="Talla E."/>
            <person name="Samson G."/>
            <person name="Jubin C."/>
            <person name="Poulain J."/>
            <person name="Vacherie B."/>
            <person name="Barbe V."/>
            <person name="Pelletier E."/>
            <person name="Sherman D.J."/>
            <person name="Westhof E."/>
            <person name="Weissenbach J."/>
            <person name="Baret P.V."/>
            <person name="Wincker P."/>
            <person name="Gaillardin C."/>
            <person name="Dujon B."/>
            <person name="Souciet J.L."/>
        </authorList>
    </citation>
    <scope>NUCLEOTIDE SEQUENCE [LARGE SCALE GENOMIC DNA]</scope>
    <source>
        <strain evidence="6">ATCC MYA-4447 / BCRC 22081 / CBS 7064 / NBRC 10061 / NRRL Y-12695</strain>
    </source>
</reference>
<comment type="similarity">
    <text evidence="4">Belongs to the FPP/GGPP synthase family.</text>
</comment>
<dbReference type="InterPro" id="IPR008949">
    <property type="entry name" value="Isoprenoid_synthase_dom_sf"/>
</dbReference>